<evidence type="ECO:0000313" key="3">
    <source>
        <dbReference type="EMBL" id="MFC3072965.1"/>
    </source>
</evidence>
<name>A0ABV7DF96_9HYPH</name>
<protein>
    <submittedName>
        <fullName evidence="3">Thermonuclease family protein</fullName>
    </submittedName>
</protein>
<dbReference type="InterPro" id="IPR016071">
    <property type="entry name" value="Staphylococal_nuclease_OB-fold"/>
</dbReference>
<dbReference type="PROSITE" id="PS50830">
    <property type="entry name" value="TNASE_3"/>
    <property type="match status" value="1"/>
</dbReference>
<dbReference type="InterPro" id="IPR035437">
    <property type="entry name" value="SNase_OB-fold_sf"/>
</dbReference>
<evidence type="ECO:0000256" key="1">
    <source>
        <dbReference type="SAM" id="MobiDB-lite"/>
    </source>
</evidence>
<dbReference type="PANTHER" id="PTHR12302">
    <property type="entry name" value="EBNA2 BINDING PROTEIN P100"/>
    <property type="match status" value="1"/>
</dbReference>
<feature type="domain" description="TNase-like" evidence="2">
    <location>
        <begin position="32"/>
        <end position="151"/>
    </location>
</feature>
<accession>A0ABV7DF96</accession>
<dbReference type="Gene3D" id="2.40.50.90">
    <property type="match status" value="1"/>
</dbReference>
<evidence type="ECO:0000313" key="4">
    <source>
        <dbReference type="Proteomes" id="UP001595377"/>
    </source>
</evidence>
<sequence length="188" mass="20182">MGLSRRARDAGVAIAILALTGLVVLRVSGGQGEAVTGIARAVDGDTLTLGRHRIRLVGIDAPELAQTCRRDGAEWRCGAAARGRLGELLRAGPVTCEARRNDRYGRMLARCTTAGGDLGARLVREGLAVAYGGYEEEEALAQAERGGLWGAEFERPQDWRRLTGRPSEERHPAEPGVLDRMRGVLGLE</sequence>
<dbReference type="EMBL" id="JBHRSP010000012">
    <property type="protein sequence ID" value="MFC3072965.1"/>
    <property type="molecule type" value="Genomic_DNA"/>
</dbReference>
<reference evidence="4" key="1">
    <citation type="journal article" date="2019" name="Int. J. Syst. Evol. Microbiol.">
        <title>The Global Catalogue of Microorganisms (GCM) 10K type strain sequencing project: providing services to taxonomists for standard genome sequencing and annotation.</title>
        <authorList>
            <consortium name="The Broad Institute Genomics Platform"/>
            <consortium name="The Broad Institute Genome Sequencing Center for Infectious Disease"/>
            <person name="Wu L."/>
            <person name="Ma J."/>
        </authorList>
    </citation>
    <scope>NUCLEOTIDE SEQUENCE [LARGE SCALE GENOMIC DNA]</scope>
    <source>
        <strain evidence="4">KCTC 52677</strain>
    </source>
</reference>
<proteinExistence type="predicted"/>
<dbReference type="PANTHER" id="PTHR12302:SF26">
    <property type="entry name" value="BLR1266 PROTEIN"/>
    <property type="match status" value="1"/>
</dbReference>
<dbReference type="RefSeq" id="WP_257314275.1">
    <property type="nucleotide sequence ID" value="NZ_JANFDG010000006.1"/>
</dbReference>
<dbReference type="Proteomes" id="UP001595377">
    <property type="component" value="Unassembled WGS sequence"/>
</dbReference>
<organism evidence="3 4">
    <name type="scientific">Shinella pollutisoli</name>
    <dbReference type="NCBI Taxonomy" id="2250594"/>
    <lineage>
        <taxon>Bacteria</taxon>
        <taxon>Pseudomonadati</taxon>
        <taxon>Pseudomonadota</taxon>
        <taxon>Alphaproteobacteria</taxon>
        <taxon>Hyphomicrobiales</taxon>
        <taxon>Rhizobiaceae</taxon>
        <taxon>Shinella</taxon>
    </lineage>
</organism>
<evidence type="ECO:0000259" key="2">
    <source>
        <dbReference type="PROSITE" id="PS50830"/>
    </source>
</evidence>
<dbReference type="SMART" id="SM00318">
    <property type="entry name" value="SNc"/>
    <property type="match status" value="1"/>
</dbReference>
<dbReference type="Pfam" id="PF00565">
    <property type="entry name" value="SNase"/>
    <property type="match status" value="1"/>
</dbReference>
<comment type="caution">
    <text evidence="3">The sequence shown here is derived from an EMBL/GenBank/DDBJ whole genome shotgun (WGS) entry which is preliminary data.</text>
</comment>
<feature type="compositionally biased region" description="Basic and acidic residues" evidence="1">
    <location>
        <begin position="159"/>
        <end position="182"/>
    </location>
</feature>
<gene>
    <name evidence="3" type="ORF">ACFOHH_07620</name>
</gene>
<keyword evidence="4" id="KW-1185">Reference proteome</keyword>
<dbReference type="SUPFAM" id="SSF50199">
    <property type="entry name" value="Staphylococcal nuclease"/>
    <property type="match status" value="1"/>
</dbReference>
<feature type="region of interest" description="Disordered" evidence="1">
    <location>
        <begin position="159"/>
        <end position="188"/>
    </location>
</feature>